<dbReference type="Proteomes" id="UP000790347">
    <property type="component" value="Unassembled WGS sequence"/>
</dbReference>
<gene>
    <name evidence="2" type="ORF">DERF_001260</name>
</gene>
<protein>
    <submittedName>
        <fullName evidence="2">Uncharacterized protein</fullName>
    </submittedName>
</protein>
<organism evidence="2 3">
    <name type="scientific">Dermatophagoides farinae</name>
    <name type="common">American house dust mite</name>
    <dbReference type="NCBI Taxonomy" id="6954"/>
    <lineage>
        <taxon>Eukaryota</taxon>
        <taxon>Metazoa</taxon>
        <taxon>Ecdysozoa</taxon>
        <taxon>Arthropoda</taxon>
        <taxon>Chelicerata</taxon>
        <taxon>Arachnida</taxon>
        <taxon>Acari</taxon>
        <taxon>Acariformes</taxon>
        <taxon>Sarcoptiformes</taxon>
        <taxon>Astigmata</taxon>
        <taxon>Psoroptidia</taxon>
        <taxon>Analgoidea</taxon>
        <taxon>Pyroglyphidae</taxon>
        <taxon>Dermatophagoidinae</taxon>
        <taxon>Dermatophagoides</taxon>
    </lineage>
</organism>
<keyword evidence="1" id="KW-0472">Membrane</keyword>
<evidence type="ECO:0000313" key="3">
    <source>
        <dbReference type="Proteomes" id="UP000790347"/>
    </source>
</evidence>
<evidence type="ECO:0000256" key="1">
    <source>
        <dbReference type="SAM" id="Phobius"/>
    </source>
</evidence>
<dbReference type="EMBL" id="ASGP02000001">
    <property type="protein sequence ID" value="KAH9527229.1"/>
    <property type="molecule type" value="Genomic_DNA"/>
</dbReference>
<sequence length="59" mass="6994">MIAREHMAIVVVGCCYCDFWVTVVIYVLYVRRRLQETHHSTSIAILESFHKHHHQLMKG</sequence>
<proteinExistence type="predicted"/>
<keyword evidence="1" id="KW-0812">Transmembrane</keyword>
<keyword evidence="1" id="KW-1133">Transmembrane helix</keyword>
<keyword evidence="3" id="KW-1185">Reference proteome</keyword>
<reference evidence="2" key="1">
    <citation type="submission" date="2013-05" db="EMBL/GenBank/DDBJ databases">
        <authorList>
            <person name="Yim A.K.Y."/>
            <person name="Chan T.F."/>
            <person name="Ji K.M."/>
            <person name="Liu X.Y."/>
            <person name="Zhou J.W."/>
            <person name="Li R.Q."/>
            <person name="Yang K.Y."/>
            <person name="Li J."/>
            <person name="Li M."/>
            <person name="Law P.T.W."/>
            <person name="Wu Y.L."/>
            <person name="Cai Z.L."/>
            <person name="Qin H."/>
            <person name="Bao Y."/>
            <person name="Leung R.K.K."/>
            <person name="Ng P.K.S."/>
            <person name="Zou J."/>
            <person name="Zhong X.J."/>
            <person name="Ran P.X."/>
            <person name="Zhong N.S."/>
            <person name="Liu Z.G."/>
            <person name="Tsui S.K.W."/>
        </authorList>
    </citation>
    <scope>NUCLEOTIDE SEQUENCE</scope>
    <source>
        <strain evidence="2">Derf</strain>
        <tissue evidence="2">Whole organism</tissue>
    </source>
</reference>
<name>A0A922L974_DERFA</name>
<accession>A0A922L974</accession>
<feature type="transmembrane region" description="Helical" evidence="1">
    <location>
        <begin position="6"/>
        <end position="29"/>
    </location>
</feature>
<evidence type="ECO:0000313" key="2">
    <source>
        <dbReference type="EMBL" id="KAH9527229.1"/>
    </source>
</evidence>
<dbReference type="AlphaFoldDB" id="A0A922L974"/>
<reference evidence="2" key="2">
    <citation type="journal article" date="2022" name="Res Sq">
        <title>Comparative Genomics Reveals Insights into the Divergent Evolution of Astigmatic Mites and Household Pest Adaptations.</title>
        <authorList>
            <person name="Xiong Q."/>
            <person name="Wan A.T.-Y."/>
            <person name="Liu X.-Y."/>
            <person name="Fung C.S.-H."/>
            <person name="Xiao X."/>
            <person name="Malainual N."/>
            <person name="Hou J."/>
            <person name="Wang L."/>
            <person name="Wang M."/>
            <person name="Yang K."/>
            <person name="Cui Y."/>
            <person name="Leung E."/>
            <person name="Nong W."/>
            <person name="Shin S.-K."/>
            <person name="Au S."/>
            <person name="Jeong K.Y."/>
            <person name="Chew F.T."/>
            <person name="Hui J."/>
            <person name="Leung T.F."/>
            <person name="Tungtrongchitr A."/>
            <person name="Zhong N."/>
            <person name="Liu Z."/>
            <person name="Tsui S."/>
        </authorList>
    </citation>
    <scope>NUCLEOTIDE SEQUENCE</scope>
    <source>
        <strain evidence="2">Derf</strain>
        <tissue evidence="2">Whole organism</tissue>
    </source>
</reference>
<comment type="caution">
    <text evidence="2">The sequence shown here is derived from an EMBL/GenBank/DDBJ whole genome shotgun (WGS) entry which is preliminary data.</text>
</comment>